<feature type="domain" description="Flagellar hook protein FlgE/F/G-like D1" evidence="9">
    <location>
        <begin position="81"/>
        <end position="144"/>
    </location>
</feature>
<evidence type="ECO:0000313" key="10">
    <source>
        <dbReference type="EMBL" id="MFC3714141.1"/>
    </source>
</evidence>
<evidence type="ECO:0000256" key="2">
    <source>
        <dbReference type="ARBA" id="ARBA00009677"/>
    </source>
</evidence>
<dbReference type="Pfam" id="PF22692">
    <property type="entry name" value="LlgE_F_G_D1"/>
    <property type="match status" value="1"/>
</dbReference>
<evidence type="ECO:0000256" key="5">
    <source>
        <dbReference type="ARBA" id="ARBA00040228"/>
    </source>
</evidence>
<dbReference type="InterPro" id="IPR010930">
    <property type="entry name" value="Flg_bb/hook_C_dom"/>
</dbReference>
<sequence>MDKVAYTSLSALRGAMQRQAAIAHNLANASTTGFRAEMSSVRSLWVQGGGLESRAPAAEEVVAADMKAGTIAETGRDLDIAVVGNQLIAVQGPEGDEAYTRRGDLLRADTGLLTTGDGHPVIGNQGPITLPPADSVKIDPDGKIWIVPVGGDPNVPQEIDRLKLASADGFKVKKSLDGLFRVEGEFGTVLPGDPTAKLQPKSLEGSNVDVTKALVDMIEASRAWDQQVKLISSAQEIDVSAVDLMRLD</sequence>
<dbReference type="SUPFAM" id="SSF117143">
    <property type="entry name" value="Flagellar hook protein flgE"/>
    <property type="match status" value="1"/>
</dbReference>
<comment type="caution">
    <text evidence="10">The sequence shown here is derived from an EMBL/GenBank/DDBJ whole genome shotgun (WGS) entry which is preliminary data.</text>
</comment>
<evidence type="ECO:0000256" key="3">
    <source>
        <dbReference type="ARBA" id="ARBA00023143"/>
    </source>
</evidence>
<dbReference type="NCBIfam" id="TIGR03506">
    <property type="entry name" value="FlgEFG_subfam"/>
    <property type="match status" value="1"/>
</dbReference>
<dbReference type="PANTHER" id="PTHR30435">
    <property type="entry name" value="FLAGELLAR PROTEIN"/>
    <property type="match status" value="1"/>
</dbReference>
<dbReference type="InterPro" id="IPR037925">
    <property type="entry name" value="FlgE/F/G-like"/>
</dbReference>
<dbReference type="EMBL" id="JBHRXV010000011">
    <property type="protein sequence ID" value="MFC3714141.1"/>
    <property type="molecule type" value="Genomic_DNA"/>
</dbReference>
<reference evidence="11" key="1">
    <citation type="journal article" date="2019" name="Int. J. Syst. Evol. Microbiol.">
        <title>The Global Catalogue of Microorganisms (GCM) 10K type strain sequencing project: providing services to taxonomists for standard genome sequencing and annotation.</title>
        <authorList>
            <consortium name="The Broad Institute Genomics Platform"/>
            <consortium name="The Broad Institute Genome Sequencing Center for Infectious Disease"/>
            <person name="Wu L."/>
            <person name="Ma J."/>
        </authorList>
    </citation>
    <scope>NUCLEOTIDE SEQUENCE [LARGE SCALE GENOMIC DNA]</scope>
    <source>
        <strain evidence="11">KCTC 42644</strain>
    </source>
</reference>
<organism evidence="10 11">
    <name type="scientific">Sphingoaurantiacus capsulatus</name>
    <dbReference type="NCBI Taxonomy" id="1771310"/>
    <lineage>
        <taxon>Bacteria</taxon>
        <taxon>Pseudomonadati</taxon>
        <taxon>Pseudomonadota</taxon>
        <taxon>Alphaproteobacteria</taxon>
        <taxon>Sphingomonadales</taxon>
        <taxon>Sphingosinicellaceae</taxon>
        <taxon>Sphingoaurantiacus</taxon>
    </lineage>
</organism>
<keyword evidence="10" id="KW-0966">Cell projection</keyword>
<keyword evidence="10" id="KW-0282">Flagellum</keyword>
<evidence type="ECO:0000259" key="7">
    <source>
        <dbReference type="Pfam" id="PF00460"/>
    </source>
</evidence>
<dbReference type="Proteomes" id="UP001595615">
    <property type="component" value="Unassembled WGS sequence"/>
</dbReference>
<comment type="similarity">
    <text evidence="2 6">Belongs to the flagella basal body rod proteins family.</text>
</comment>
<keyword evidence="11" id="KW-1185">Reference proteome</keyword>
<gene>
    <name evidence="10" type="ORF">ACFOMD_16335</name>
</gene>
<evidence type="ECO:0000259" key="8">
    <source>
        <dbReference type="Pfam" id="PF06429"/>
    </source>
</evidence>
<comment type="subunit">
    <text evidence="4 6">The basal body constitutes a major portion of the flagellar organelle and consists of five rings (E,L,P,S, and M) mounted on a central rod. The rod consists of about 26 subunits of FlgG in the distal portion, and FlgB, FlgC and FlgF are thought to build up the proximal portion of the rod with about 6 subunits each.</text>
</comment>
<dbReference type="Pfam" id="PF00460">
    <property type="entry name" value="Flg_bb_rod"/>
    <property type="match status" value="1"/>
</dbReference>
<dbReference type="InterPro" id="IPR001444">
    <property type="entry name" value="Flag_bb_rod_N"/>
</dbReference>
<dbReference type="PANTHER" id="PTHR30435:SF18">
    <property type="entry name" value="FLAGELLAR BASAL-BODY ROD PROTEIN FLGF"/>
    <property type="match status" value="1"/>
</dbReference>
<feature type="domain" description="Flagellar basal-body/hook protein C-terminal" evidence="8">
    <location>
        <begin position="201"/>
        <end position="241"/>
    </location>
</feature>
<name>A0ABV7XDX2_9SPHN</name>
<keyword evidence="3 6" id="KW-0975">Bacterial flagellum</keyword>
<keyword evidence="10" id="KW-0969">Cilium</keyword>
<evidence type="ECO:0000256" key="6">
    <source>
        <dbReference type="RuleBase" id="RU362116"/>
    </source>
</evidence>
<dbReference type="RefSeq" id="WP_380863295.1">
    <property type="nucleotide sequence ID" value="NZ_JBHRXV010000011.1"/>
</dbReference>
<dbReference type="InterPro" id="IPR053967">
    <property type="entry name" value="LlgE_F_G-like_D1"/>
</dbReference>
<evidence type="ECO:0000313" key="11">
    <source>
        <dbReference type="Proteomes" id="UP001595615"/>
    </source>
</evidence>
<comment type="subcellular location">
    <subcellularLocation>
        <location evidence="1 6">Bacterial flagellum basal body</location>
    </subcellularLocation>
</comment>
<evidence type="ECO:0000259" key="9">
    <source>
        <dbReference type="Pfam" id="PF22692"/>
    </source>
</evidence>
<accession>A0ABV7XDX2</accession>
<dbReference type="InterPro" id="IPR020013">
    <property type="entry name" value="Flagellar_FlgE/F/G"/>
</dbReference>
<proteinExistence type="inferred from homology"/>
<evidence type="ECO:0000256" key="4">
    <source>
        <dbReference type="ARBA" id="ARBA00038560"/>
    </source>
</evidence>
<feature type="domain" description="Flagellar basal body rod protein N-terminal" evidence="7">
    <location>
        <begin position="6"/>
        <end position="35"/>
    </location>
</feature>
<dbReference type="NCBIfam" id="NF009280">
    <property type="entry name" value="PRK12640.1"/>
    <property type="match status" value="1"/>
</dbReference>
<dbReference type="Pfam" id="PF06429">
    <property type="entry name" value="Flg_bbr_C"/>
    <property type="match status" value="1"/>
</dbReference>
<protein>
    <recommendedName>
        <fullName evidence="5 6">Flagellar basal-body rod protein FlgF</fullName>
    </recommendedName>
</protein>
<evidence type="ECO:0000256" key="1">
    <source>
        <dbReference type="ARBA" id="ARBA00004117"/>
    </source>
</evidence>